<comment type="caution">
    <text evidence="2">The sequence shown here is derived from an EMBL/GenBank/DDBJ whole genome shotgun (WGS) entry which is preliminary data.</text>
</comment>
<dbReference type="Gene3D" id="3.40.1580.10">
    <property type="entry name" value="SMI1/KNR4-like"/>
    <property type="match status" value="1"/>
</dbReference>
<proteinExistence type="predicted"/>
<dbReference type="SMART" id="SM00860">
    <property type="entry name" value="SMI1_KNR4"/>
    <property type="match status" value="1"/>
</dbReference>
<dbReference type="Proteomes" id="UP000323317">
    <property type="component" value="Unassembled WGS sequence"/>
</dbReference>
<evidence type="ECO:0000313" key="2">
    <source>
        <dbReference type="EMBL" id="TYR76160.1"/>
    </source>
</evidence>
<protein>
    <submittedName>
        <fullName evidence="2">SMI1/KNR4 family protein</fullName>
    </submittedName>
</protein>
<dbReference type="SUPFAM" id="SSF160631">
    <property type="entry name" value="SMI1/KNR4-like"/>
    <property type="match status" value="1"/>
</dbReference>
<dbReference type="InterPro" id="IPR018958">
    <property type="entry name" value="Knr4/Smi1-like_dom"/>
</dbReference>
<name>A0A5D4KH18_9BACI</name>
<evidence type="ECO:0000259" key="1">
    <source>
        <dbReference type="SMART" id="SM00860"/>
    </source>
</evidence>
<gene>
    <name evidence="2" type="ORF">FZC79_08395</name>
</gene>
<dbReference type="EMBL" id="VTEH01000004">
    <property type="protein sequence ID" value="TYR76160.1"/>
    <property type="molecule type" value="Genomic_DNA"/>
</dbReference>
<evidence type="ECO:0000313" key="3">
    <source>
        <dbReference type="Proteomes" id="UP000323317"/>
    </source>
</evidence>
<feature type="domain" description="Knr4/Smi1-like" evidence="1">
    <location>
        <begin position="16"/>
        <end position="138"/>
    </location>
</feature>
<organism evidence="2 3">
    <name type="scientific">Rossellomorea vietnamensis</name>
    <dbReference type="NCBI Taxonomy" id="218284"/>
    <lineage>
        <taxon>Bacteria</taxon>
        <taxon>Bacillati</taxon>
        <taxon>Bacillota</taxon>
        <taxon>Bacilli</taxon>
        <taxon>Bacillales</taxon>
        <taxon>Bacillaceae</taxon>
        <taxon>Rossellomorea</taxon>
    </lineage>
</organism>
<dbReference type="RefSeq" id="WP_148946371.1">
    <property type="nucleotide sequence ID" value="NZ_VTEH01000004.1"/>
</dbReference>
<accession>A0A5D4KH18</accession>
<dbReference type="InterPro" id="IPR037883">
    <property type="entry name" value="Knr4/Smi1-like_sf"/>
</dbReference>
<dbReference type="Pfam" id="PF09346">
    <property type="entry name" value="SMI1_KNR4"/>
    <property type="match status" value="1"/>
</dbReference>
<reference evidence="2 3" key="1">
    <citation type="submission" date="2019-08" db="EMBL/GenBank/DDBJ databases">
        <title>Bacillus genomes from the desert of Cuatro Cienegas, Coahuila.</title>
        <authorList>
            <person name="Olmedo-Alvarez G."/>
        </authorList>
    </citation>
    <scope>NUCLEOTIDE SEQUENCE [LARGE SCALE GENOMIC DNA]</scope>
    <source>
        <strain evidence="2 3">CH40_1T</strain>
    </source>
</reference>
<sequence>MKIWSEETEDIYRLPEIGQEEIHRIEKEIKKNLPESYKELVLQQNGGYLNVNSVLIEKGNPECIGIDHIYGAGSPGILDSPSIVKEWGLAENLLIFSGEGNYWFALDYSANTPSVIYIEQESNKLVKVANSFDSFLKNLSTTAFTDDELEMEWSQEEADKIFSGIDYALIEEVLLSFQYAENLDMKWYLTKALELSTHPNSMVREVVVSILRNNAEEVLAEADFTTQELLLKALRNLLEDPNHDIKNEAEDIKESNNINS</sequence>
<dbReference type="AlphaFoldDB" id="A0A5D4KH18"/>